<dbReference type="SUPFAM" id="SSF63829">
    <property type="entry name" value="Calcium-dependent phosphotriesterase"/>
    <property type="match status" value="1"/>
</dbReference>
<dbReference type="PANTHER" id="PTHR47572:SF4">
    <property type="entry name" value="LACTONASE DRP35"/>
    <property type="match status" value="1"/>
</dbReference>
<dbReference type="Proteomes" id="UP001255416">
    <property type="component" value="Unassembled WGS sequence"/>
</dbReference>
<dbReference type="InterPro" id="IPR011042">
    <property type="entry name" value="6-blade_b-propeller_TolB-like"/>
</dbReference>
<evidence type="ECO:0000313" key="4">
    <source>
        <dbReference type="Proteomes" id="UP001255416"/>
    </source>
</evidence>
<sequence>MITMPSHLEIHDDRFAALVHPMSTLDMIAEGFTWTEGPVWFGDHGCLLFSDIPSQRILRWSENDGVSVYRAGSGFNNGNTRDRQGRLVGCRHGMRDVVRTEFDGSLTVLAGTHDGKRLNSPNDVVVSSDGAVWFTDPTYGILSNFEGYLSEPEQASRNVYRLTPGGELSVVVSDFTQPNGLCFSPDEKTLYISESGSSHDDSVPSVIRRFAVEAGGLRELAPFAEIDTGLPDGIRCDVLGNLWSSAADGVHCFDKDGTLLGKILVPQVVSNLCFGGSDGQRMYITATRSVYRVFVDVRGAEPWTRPPN</sequence>
<dbReference type="PANTHER" id="PTHR47572">
    <property type="entry name" value="LIPOPROTEIN-RELATED"/>
    <property type="match status" value="1"/>
</dbReference>
<evidence type="ECO:0000313" key="3">
    <source>
        <dbReference type="EMBL" id="MDU9003692.1"/>
    </source>
</evidence>
<protein>
    <submittedName>
        <fullName evidence="3">SMP-30/gluconolactonase/LRE family protein</fullName>
    </submittedName>
</protein>
<organism evidence="3 4">
    <name type="scientific">Sedimentitalea todarodis</name>
    <dbReference type="NCBI Taxonomy" id="1631240"/>
    <lineage>
        <taxon>Bacteria</taxon>
        <taxon>Pseudomonadati</taxon>
        <taxon>Pseudomonadota</taxon>
        <taxon>Alphaproteobacteria</taxon>
        <taxon>Rhodobacterales</taxon>
        <taxon>Paracoccaceae</taxon>
        <taxon>Sedimentitalea</taxon>
    </lineage>
</organism>
<keyword evidence="1" id="KW-0378">Hydrolase</keyword>
<proteinExistence type="predicted"/>
<dbReference type="InterPro" id="IPR013658">
    <property type="entry name" value="SGL"/>
</dbReference>
<evidence type="ECO:0000256" key="1">
    <source>
        <dbReference type="ARBA" id="ARBA00022801"/>
    </source>
</evidence>
<dbReference type="Gene3D" id="2.120.10.30">
    <property type="entry name" value="TolB, C-terminal domain"/>
    <property type="match status" value="1"/>
</dbReference>
<keyword evidence="4" id="KW-1185">Reference proteome</keyword>
<accession>A0ABU3VC11</accession>
<reference evidence="4" key="1">
    <citation type="submission" date="2023-05" db="EMBL/GenBank/DDBJ databases">
        <title>Sedimentitalea sp. nov. JM2-8.</title>
        <authorList>
            <person name="Huang J."/>
        </authorList>
    </citation>
    <scope>NUCLEOTIDE SEQUENCE [LARGE SCALE GENOMIC DNA]</scope>
    <source>
        <strain evidence="4">KHS03</strain>
    </source>
</reference>
<dbReference type="EMBL" id="JASMWN010000004">
    <property type="protein sequence ID" value="MDU9003692.1"/>
    <property type="molecule type" value="Genomic_DNA"/>
</dbReference>
<dbReference type="InterPro" id="IPR005511">
    <property type="entry name" value="SMP-30"/>
</dbReference>
<dbReference type="RefSeq" id="WP_316774781.1">
    <property type="nucleotide sequence ID" value="NZ_JASMWN010000004.1"/>
</dbReference>
<gene>
    <name evidence="3" type="ORF">QO231_07475</name>
</gene>
<dbReference type="InterPro" id="IPR051262">
    <property type="entry name" value="SMP-30/CGR1_Lactonase"/>
</dbReference>
<dbReference type="Pfam" id="PF08450">
    <property type="entry name" value="SGL"/>
    <property type="match status" value="1"/>
</dbReference>
<comment type="caution">
    <text evidence="3">The sequence shown here is derived from an EMBL/GenBank/DDBJ whole genome shotgun (WGS) entry which is preliminary data.</text>
</comment>
<evidence type="ECO:0000259" key="2">
    <source>
        <dbReference type="Pfam" id="PF08450"/>
    </source>
</evidence>
<name>A0ABU3VC11_9RHOB</name>
<dbReference type="PRINTS" id="PR01790">
    <property type="entry name" value="SMP30FAMILY"/>
</dbReference>
<feature type="domain" description="SMP-30/Gluconolactonase/LRE-like region" evidence="2">
    <location>
        <begin position="34"/>
        <end position="287"/>
    </location>
</feature>